<reference evidence="2 3" key="1">
    <citation type="submission" date="2021-01" db="EMBL/GenBank/DDBJ databases">
        <title>Actinoplanes sp. nov. LDG1-06 isolated from lichen.</title>
        <authorList>
            <person name="Saeng-In P."/>
            <person name="Phongsopitanun W."/>
            <person name="Kanchanasin P."/>
            <person name="Yuki M."/>
            <person name="Kudo T."/>
            <person name="Ohkuma M."/>
            <person name="Tanasupawat S."/>
        </authorList>
    </citation>
    <scope>NUCLEOTIDE SEQUENCE [LARGE SCALE GENOMIC DNA]</scope>
    <source>
        <strain evidence="2 3">LDG1-06</strain>
    </source>
</reference>
<gene>
    <name evidence="2" type="ORF">JIG36_11555</name>
</gene>
<dbReference type="PROSITE" id="PS51257">
    <property type="entry name" value="PROKAR_LIPOPROTEIN"/>
    <property type="match status" value="1"/>
</dbReference>
<feature type="signal peptide" evidence="1">
    <location>
        <begin position="1"/>
        <end position="25"/>
    </location>
</feature>
<evidence type="ECO:0000313" key="2">
    <source>
        <dbReference type="EMBL" id="MBM2616192.1"/>
    </source>
</evidence>
<dbReference type="EMBL" id="JAENHP010000003">
    <property type="protein sequence ID" value="MBM2616192.1"/>
    <property type="molecule type" value="Genomic_DNA"/>
</dbReference>
<sequence length="112" mass="11284">MLTWGRTYVGLGLGLVLLAAGGCTADPEPEQPQRTVEVCVRPDAAHREGEQVRVELKDGQLVVASGSITVPGRFSAQAPADRTVDISVEGVAAGSAGPSGNTAIVGCGDLAG</sequence>
<comment type="caution">
    <text evidence="2">The sequence shown here is derived from an EMBL/GenBank/DDBJ whole genome shotgun (WGS) entry which is preliminary data.</text>
</comment>
<evidence type="ECO:0000313" key="3">
    <source>
        <dbReference type="Proteomes" id="UP000632138"/>
    </source>
</evidence>
<evidence type="ECO:0008006" key="4">
    <source>
        <dbReference type="Google" id="ProtNLM"/>
    </source>
</evidence>
<feature type="chain" id="PRO_5047407494" description="Lipoprotein" evidence="1">
    <location>
        <begin position="26"/>
        <end position="112"/>
    </location>
</feature>
<keyword evidence="3" id="KW-1185">Reference proteome</keyword>
<protein>
    <recommendedName>
        <fullName evidence="4">Lipoprotein</fullName>
    </recommendedName>
</protein>
<proteinExistence type="predicted"/>
<keyword evidence="1" id="KW-0732">Signal</keyword>
<accession>A0ABS2A8L9</accession>
<name>A0ABS2A8L9_9ACTN</name>
<organism evidence="2 3">
    <name type="scientific">Paractinoplanes ovalisporus</name>
    <dbReference type="NCBI Taxonomy" id="2810368"/>
    <lineage>
        <taxon>Bacteria</taxon>
        <taxon>Bacillati</taxon>
        <taxon>Actinomycetota</taxon>
        <taxon>Actinomycetes</taxon>
        <taxon>Micromonosporales</taxon>
        <taxon>Micromonosporaceae</taxon>
        <taxon>Paractinoplanes</taxon>
    </lineage>
</organism>
<evidence type="ECO:0000256" key="1">
    <source>
        <dbReference type="SAM" id="SignalP"/>
    </source>
</evidence>
<dbReference type="Proteomes" id="UP000632138">
    <property type="component" value="Unassembled WGS sequence"/>
</dbReference>
<dbReference type="RefSeq" id="WP_203376098.1">
    <property type="nucleotide sequence ID" value="NZ_JAENHP010000003.1"/>
</dbReference>